<keyword evidence="3" id="KW-1185">Reference proteome</keyword>
<evidence type="ECO:0000256" key="1">
    <source>
        <dbReference type="SAM" id="MobiDB-lite"/>
    </source>
</evidence>
<dbReference type="AlphaFoldDB" id="A0AAV8Q5S6"/>
<name>A0AAV8Q5S6_ENSVE</name>
<dbReference type="SUPFAM" id="SSF141562">
    <property type="entry name" value="At5g01610-like"/>
    <property type="match status" value="1"/>
</dbReference>
<dbReference type="PANTHER" id="PTHR31676">
    <property type="entry name" value="T31J12.3 PROTEIN-RELATED"/>
    <property type="match status" value="1"/>
</dbReference>
<evidence type="ECO:0000313" key="2">
    <source>
        <dbReference type="EMBL" id="KAJ8505586.1"/>
    </source>
</evidence>
<evidence type="ECO:0000313" key="3">
    <source>
        <dbReference type="Proteomes" id="UP001222027"/>
    </source>
</evidence>
<feature type="region of interest" description="Disordered" evidence="1">
    <location>
        <begin position="1"/>
        <end position="46"/>
    </location>
</feature>
<protein>
    <recommendedName>
        <fullName evidence="4">Xylanase inhibitor C-terminal domain-containing protein</fullName>
    </recommendedName>
</protein>
<organism evidence="2 3">
    <name type="scientific">Ensete ventricosum</name>
    <name type="common">Abyssinian banana</name>
    <name type="synonym">Musa ensete</name>
    <dbReference type="NCBI Taxonomy" id="4639"/>
    <lineage>
        <taxon>Eukaryota</taxon>
        <taxon>Viridiplantae</taxon>
        <taxon>Streptophyta</taxon>
        <taxon>Embryophyta</taxon>
        <taxon>Tracheophyta</taxon>
        <taxon>Spermatophyta</taxon>
        <taxon>Magnoliopsida</taxon>
        <taxon>Liliopsida</taxon>
        <taxon>Zingiberales</taxon>
        <taxon>Musaceae</taxon>
        <taxon>Ensete</taxon>
    </lineage>
</organism>
<dbReference type="PANTHER" id="PTHR31676:SF110">
    <property type="entry name" value="TRANSMEMBRANE PROTEIN"/>
    <property type="match status" value="1"/>
</dbReference>
<dbReference type="InterPro" id="IPR007493">
    <property type="entry name" value="DUF538"/>
</dbReference>
<reference evidence="2 3" key="1">
    <citation type="submission" date="2022-12" db="EMBL/GenBank/DDBJ databases">
        <title>Chromosome-scale assembly of the Ensete ventricosum genome.</title>
        <authorList>
            <person name="Dussert Y."/>
            <person name="Stocks J."/>
            <person name="Wendawek A."/>
            <person name="Woldeyes F."/>
            <person name="Nichols R.A."/>
            <person name="Borrell J.S."/>
        </authorList>
    </citation>
    <scope>NUCLEOTIDE SEQUENCE [LARGE SCALE GENOMIC DNA]</scope>
    <source>
        <strain evidence="3">cv. Maze</strain>
        <tissue evidence="2">Seeds</tissue>
    </source>
</reference>
<evidence type="ECO:0008006" key="4">
    <source>
        <dbReference type="Google" id="ProtNLM"/>
    </source>
</evidence>
<dbReference type="EMBL" id="JAQQAF010000002">
    <property type="protein sequence ID" value="KAJ8505586.1"/>
    <property type="molecule type" value="Genomic_DNA"/>
</dbReference>
<comment type="caution">
    <text evidence="2">The sequence shown here is derived from an EMBL/GenBank/DDBJ whole genome shotgun (WGS) entry which is preliminary data.</text>
</comment>
<dbReference type="Proteomes" id="UP001222027">
    <property type="component" value="Unassembled WGS sequence"/>
</dbReference>
<proteinExistence type="predicted"/>
<sequence length="154" mass="16425">MLLPHLPPSLHRGGTRRLRGAALPRPPHRAAAQGGEGVRGGRRRPIPCPARRAPCATKFESVVRGNATLAGTIFPGQIPALSGFSAQDIFLWFPVLAIGLDDNASGIIHLDVGVVNKRFPLSLFEFPPDCTRSPLSLSCAFNKLDQDVDGKAAT</sequence>
<dbReference type="Pfam" id="PF04398">
    <property type="entry name" value="DUF538"/>
    <property type="match status" value="1"/>
</dbReference>
<dbReference type="InterPro" id="IPR036758">
    <property type="entry name" value="At5g01610-like"/>
</dbReference>
<gene>
    <name evidence="2" type="ORF">OPV22_006472</name>
</gene>
<accession>A0AAV8Q5S6</accession>
<dbReference type="Gene3D" id="2.30.240.10">
    <property type="entry name" value="At5g01610-like"/>
    <property type="match status" value="1"/>
</dbReference>